<name>A0ABT7MZJ1_9MICO</name>
<dbReference type="GO" id="GO:0004519">
    <property type="term" value="F:endonuclease activity"/>
    <property type="evidence" value="ECO:0007669"/>
    <property type="project" value="UniProtKB-KW"/>
</dbReference>
<reference evidence="1 2" key="1">
    <citation type="submission" date="2023-06" db="EMBL/GenBank/DDBJ databases">
        <title>Microbacterium sp. nov., isolated from a waste landfill.</title>
        <authorList>
            <person name="Wen W."/>
        </authorList>
    </citation>
    <scope>NUCLEOTIDE SEQUENCE [LARGE SCALE GENOMIC DNA]</scope>
    <source>
        <strain evidence="1 2">ASV49</strain>
    </source>
</reference>
<comment type="caution">
    <text evidence="1">The sequence shown here is derived from an EMBL/GenBank/DDBJ whole genome shotgun (WGS) entry which is preliminary data.</text>
</comment>
<evidence type="ECO:0000313" key="2">
    <source>
        <dbReference type="Proteomes" id="UP001235064"/>
    </source>
</evidence>
<protein>
    <submittedName>
        <fullName evidence="1">ATP-dependent endonuclease</fullName>
    </submittedName>
</protein>
<keyword evidence="2" id="KW-1185">Reference proteome</keyword>
<dbReference type="Proteomes" id="UP001235064">
    <property type="component" value="Unassembled WGS sequence"/>
</dbReference>
<dbReference type="EMBL" id="JASXSZ010000003">
    <property type="protein sequence ID" value="MDL9979872.1"/>
    <property type="molecule type" value="Genomic_DNA"/>
</dbReference>
<keyword evidence="1" id="KW-0540">Nuclease</keyword>
<keyword evidence="1" id="KW-0378">Hydrolase</keyword>
<accession>A0ABT7MZJ1</accession>
<keyword evidence="1" id="KW-0255">Endonuclease</keyword>
<evidence type="ECO:0000313" key="1">
    <source>
        <dbReference type="EMBL" id="MDL9979872.1"/>
    </source>
</evidence>
<proteinExistence type="predicted"/>
<sequence length="161" mass="17220">MSTVVVVEGESDRIAVETIAERFGLRVPEIHVAGGAQGARMVARTLVGRRLLGLVDNAERRALEPVVDEVFVCDPDLEGELIRALGAPAVERVIADQGELGSFRRLQAQPAQRGRPTEAQLARFISGRSGNKARYARLLAGAVPLPDVPAPLAALVARAQR</sequence>
<organism evidence="1 2">
    <name type="scientific">Microbacterium candidum</name>
    <dbReference type="NCBI Taxonomy" id="3041922"/>
    <lineage>
        <taxon>Bacteria</taxon>
        <taxon>Bacillati</taxon>
        <taxon>Actinomycetota</taxon>
        <taxon>Actinomycetes</taxon>
        <taxon>Micrococcales</taxon>
        <taxon>Microbacteriaceae</taxon>
        <taxon>Microbacterium</taxon>
    </lineage>
</organism>
<dbReference type="CDD" id="cd00188">
    <property type="entry name" value="TOPRIM"/>
    <property type="match status" value="1"/>
</dbReference>
<dbReference type="RefSeq" id="WP_286288806.1">
    <property type="nucleotide sequence ID" value="NZ_JASXSZ010000003.1"/>
</dbReference>
<gene>
    <name evidence="1" type="ORF">QSV35_11075</name>
</gene>